<keyword evidence="1" id="KW-0812">Transmembrane</keyword>
<name>A0AAD5N7D6_PARTN</name>
<dbReference type="AlphaFoldDB" id="A0AAD5N7D6"/>
<sequence length="150" mass="16510">MVAHSKRMDKKRVYLVVIFTSNSRYSEQEENTSKQERKMNVLVNLARIPSDRFMISLLATISAVFGCGVMPADQMSTRNFAVTGFTLPVAMVSTAHSVQSQVPGMATSETGAAGFVQRLVLRTVFDVLESQARSALLPDASFRLFCINSP</sequence>
<accession>A0AAD5N7D6</accession>
<keyword evidence="1" id="KW-0472">Membrane</keyword>
<gene>
    <name evidence="2" type="ORF">KIN20_021793</name>
</gene>
<comment type="caution">
    <text evidence="2">The sequence shown here is derived from an EMBL/GenBank/DDBJ whole genome shotgun (WGS) entry which is preliminary data.</text>
</comment>
<proteinExistence type="predicted"/>
<keyword evidence="1" id="KW-1133">Transmembrane helix</keyword>
<dbReference type="Proteomes" id="UP001196413">
    <property type="component" value="Unassembled WGS sequence"/>
</dbReference>
<evidence type="ECO:0000256" key="1">
    <source>
        <dbReference type="SAM" id="Phobius"/>
    </source>
</evidence>
<protein>
    <submittedName>
        <fullName evidence="2">Uncharacterized protein</fullName>
    </submittedName>
</protein>
<organism evidence="2 3">
    <name type="scientific">Parelaphostrongylus tenuis</name>
    <name type="common">Meningeal worm</name>
    <dbReference type="NCBI Taxonomy" id="148309"/>
    <lineage>
        <taxon>Eukaryota</taxon>
        <taxon>Metazoa</taxon>
        <taxon>Ecdysozoa</taxon>
        <taxon>Nematoda</taxon>
        <taxon>Chromadorea</taxon>
        <taxon>Rhabditida</taxon>
        <taxon>Rhabditina</taxon>
        <taxon>Rhabditomorpha</taxon>
        <taxon>Strongyloidea</taxon>
        <taxon>Metastrongylidae</taxon>
        <taxon>Parelaphostrongylus</taxon>
    </lineage>
</organism>
<keyword evidence="3" id="KW-1185">Reference proteome</keyword>
<evidence type="ECO:0000313" key="2">
    <source>
        <dbReference type="EMBL" id="KAJ1362281.1"/>
    </source>
</evidence>
<evidence type="ECO:0000313" key="3">
    <source>
        <dbReference type="Proteomes" id="UP001196413"/>
    </source>
</evidence>
<reference evidence="2" key="1">
    <citation type="submission" date="2021-06" db="EMBL/GenBank/DDBJ databases">
        <title>Parelaphostrongylus tenuis whole genome reference sequence.</title>
        <authorList>
            <person name="Garwood T.J."/>
            <person name="Larsen P.A."/>
            <person name="Fountain-Jones N.M."/>
            <person name="Garbe J.R."/>
            <person name="Macchietto M.G."/>
            <person name="Kania S.A."/>
            <person name="Gerhold R.W."/>
            <person name="Richards J.E."/>
            <person name="Wolf T.M."/>
        </authorList>
    </citation>
    <scope>NUCLEOTIDE SEQUENCE</scope>
    <source>
        <strain evidence="2">MNPRO001-30</strain>
        <tissue evidence="2">Meninges</tissue>
    </source>
</reference>
<dbReference type="EMBL" id="JAHQIW010004413">
    <property type="protein sequence ID" value="KAJ1362281.1"/>
    <property type="molecule type" value="Genomic_DNA"/>
</dbReference>
<feature type="transmembrane region" description="Helical" evidence="1">
    <location>
        <begin position="52"/>
        <end position="70"/>
    </location>
</feature>